<sequence>MAANRRSRKGRRMSSKEFILSFFTFFFNSCFGCSQQPPLEAEVEEELNSSTDKNTNAAEKSSASVKYISRSTAPVPIINQSAPPHAVGSIKRRVNDKKDFEIRIGGGGGGDEIHSMVGALIVSVTLVVMLIWGKLCAVICAALWLYFVPRFRAEYRNGFYEFDRRKIVSKNAEIIDSPEDKRRVVFEGFLERNHRVRI</sequence>
<feature type="transmembrane region" description="Helical" evidence="1">
    <location>
        <begin position="120"/>
        <end position="147"/>
    </location>
</feature>
<name>A0A022R6F7_ERYGU</name>
<dbReference type="Proteomes" id="UP000030748">
    <property type="component" value="Unassembled WGS sequence"/>
</dbReference>
<protein>
    <recommendedName>
        <fullName evidence="5">Transmembrane protein</fullName>
    </recommendedName>
</protein>
<dbReference type="OrthoDB" id="1886721at2759"/>
<dbReference type="KEGG" id="egt:105959976"/>
<keyword evidence="2" id="KW-0732">Signal</keyword>
<evidence type="ECO:0000256" key="1">
    <source>
        <dbReference type="SAM" id="Phobius"/>
    </source>
</evidence>
<proteinExistence type="predicted"/>
<evidence type="ECO:0000313" key="4">
    <source>
        <dbReference type="Proteomes" id="UP000030748"/>
    </source>
</evidence>
<keyword evidence="4" id="KW-1185">Reference proteome</keyword>
<dbReference type="PANTHER" id="PTHR34379:SF6">
    <property type="entry name" value="PROTEIN 3F"/>
    <property type="match status" value="1"/>
</dbReference>
<feature type="chain" id="PRO_5001504886" description="Transmembrane protein" evidence="2">
    <location>
        <begin position="33"/>
        <end position="198"/>
    </location>
</feature>
<dbReference type="AlphaFoldDB" id="A0A022R6F7"/>
<evidence type="ECO:0000313" key="3">
    <source>
        <dbReference type="EMBL" id="EYU35579.1"/>
    </source>
</evidence>
<accession>A0A022R6F7</accession>
<dbReference type="PANTHER" id="PTHR34379">
    <property type="entry name" value="OS07G0553800 PROTEIN"/>
    <property type="match status" value="1"/>
</dbReference>
<dbReference type="eggNOG" id="ENOG502S53K">
    <property type="taxonomic scope" value="Eukaryota"/>
</dbReference>
<reference evidence="3 4" key="1">
    <citation type="journal article" date="2013" name="Proc. Natl. Acad. Sci. U.S.A.">
        <title>Fine-scale variation in meiotic recombination in Mimulus inferred from population shotgun sequencing.</title>
        <authorList>
            <person name="Hellsten U."/>
            <person name="Wright K.M."/>
            <person name="Jenkins J."/>
            <person name="Shu S."/>
            <person name="Yuan Y."/>
            <person name="Wessler S.R."/>
            <person name="Schmutz J."/>
            <person name="Willis J.H."/>
            <person name="Rokhsar D.S."/>
        </authorList>
    </citation>
    <scope>NUCLEOTIDE SEQUENCE [LARGE SCALE GENOMIC DNA]</scope>
    <source>
        <strain evidence="4">cv. DUN x IM62</strain>
    </source>
</reference>
<dbReference type="EMBL" id="KI630612">
    <property type="protein sequence ID" value="EYU35579.1"/>
    <property type="molecule type" value="Genomic_DNA"/>
</dbReference>
<keyword evidence="1" id="KW-1133">Transmembrane helix</keyword>
<evidence type="ECO:0000256" key="2">
    <source>
        <dbReference type="SAM" id="SignalP"/>
    </source>
</evidence>
<evidence type="ECO:0008006" key="5">
    <source>
        <dbReference type="Google" id="ProtNLM"/>
    </source>
</evidence>
<feature type="signal peptide" evidence="2">
    <location>
        <begin position="1"/>
        <end position="32"/>
    </location>
</feature>
<gene>
    <name evidence="3" type="ORF">MIMGU_mgv1a024348mg</name>
</gene>
<dbReference type="PhylomeDB" id="A0A022R6F7"/>
<dbReference type="InterPro" id="IPR040411">
    <property type="entry name" value="At5g23160-like"/>
</dbReference>
<keyword evidence="1" id="KW-0812">Transmembrane</keyword>
<organism evidence="3 4">
    <name type="scientific">Erythranthe guttata</name>
    <name type="common">Yellow monkey flower</name>
    <name type="synonym">Mimulus guttatus</name>
    <dbReference type="NCBI Taxonomy" id="4155"/>
    <lineage>
        <taxon>Eukaryota</taxon>
        <taxon>Viridiplantae</taxon>
        <taxon>Streptophyta</taxon>
        <taxon>Embryophyta</taxon>
        <taxon>Tracheophyta</taxon>
        <taxon>Spermatophyta</taxon>
        <taxon>Magnoliopsida</taxon>
        <taxon>eudicotyledons</taxon>
        <taxon>Gunneridae</taxon>
        <taxon>Pentapetalae</taxon>
        <taxon>asterids</taxon>
        <taxon>lamiids</taxon>
        <taxon>Lamiales</taxon>
        <taxon>Phrymaceae</taxon>
        <taxon>Erythranthe</taxon>
    </lineage>
</organism>
<keyword evidence="1" id="KW-0472">Membrane</keyword>